<sequence length="830" mass="89577">MMIRPANAQFTYAGIPIASPLKSYSGQLPRTLQSGRRALETLLRRLVLSQERYPRIEQIAGTIIGITPSPNDRSFIRSVRIRHADRQITELDAAMVVDCTGATRAGAKCLSQAGYGAAETSSFCKLSLGDAKITMDQKLHYTTLTCNISPDTWAKLPTPSDQKPEYLSYMFSEELPERGRRMFTLLRIEANQLVLFAGQCTNEPRKYESLDAMRSFLHSLVPLDPKHPIPNWIFGIIDILEETETPITFSYVRVPPTSYIRYHRTVDLPRNFVAIGDSVMSIDPLFGQGCTKAVLGALALHSALYRNITNGGSGLPLDFSESFFKEHFNKTDRFWQATRLLDYGVPTTEPVPGEDLRSGELVLAVGVMNTNTPPDACNDQVGDCCCNSVAFVLSMLCLNCQKGTGSTGNGYDAGKGAYQMYLEGARTSGTCSPVTNQSLPSEVDRAVCDQGIKIIDDVYTSFWSTGDWYYVWTEEEISRDVAAHGGNAFTHCQSAYGTTTTTSSTSTTSTSTSSTSSSSNSSPTTTDNNNNNNSPSIQTSSTDSTSSKTSGSSSSSGSTSQPQSGSAFATSALDINPSVSTSATSTSTSDSGNSTTAQNSDQNLSSNSPHGLSNGAVGGIAVGTAVTAAIALILLWFFCCIRKKRQSSSVERELGGHSRQPSQFSPFTDASASARNLSDFSSSYPTANPFDPSPQPPLDKLARERYPQNSSSFYTSEDSSSPRPEFGPSEASSTAQLAPVRRGEQPYDSSVIRHYAQSDVSDPASESTPLAHHPPPAMRHTDAGPVYESMLNRRISGSLPPAYGEQISGPAAPPRRLFCRYRSVGYQSEG</sequence>
<comment type="subcellular location">
    <subcellularLocation>
        <location evidence="1">Membrane</location>
        <topology evidence="1">Single-pass membrane protein</topology>
    </subcellularLocation>
</comment>
<feature type="transmembrane region" description="Helical" evidence="6">
    <location>
        <begin position="616"/>
        <end position="639"/>
    </location>
</feature>
<proteinExistence type="predicted"/>
<evidence type="ECO:0000313" key="7">
    <source>
        <dbReference type="EMBL" id="KAF5352102.1"/>
    </source>
</evidence>
<dbReference type="EMBL" id="JAACJN010000280">
    <property type="protein sequence ID" value="KAF5352102.1"/>
    <property type="molecule type" value="Genomic_DNA"/>
</dbReference>
<evidence type="ECO:0000256" key="3">
    <source>
        <dbReference type="ARBA" id="ARBA00022989"/>
    </source>
</evidence>
<feature type="compositionally biased region" description="Polar residues" evidence="5">
    <location>
        <begin position="597"/>
        <end position="610"/>
    </location>
</feature>
<feature type="region of interest" description="Disordered" evidence="5">
    <location>
        <begin position="652"/>
        <end position="671"/>
    </location>
</feature>
<dbReference type="GO" id="GO:0071944">
    <property type="term" value="C:cell periphery"/>
    <property type="evidence" value="ECO:0007669"/>
    <property type="project" value="UniProtKB-ARBA"/>
</dbReference>
<protein>
    <recommendedName>
        <fullName evidence="9">FAD/NAD(P)-binding domain-containing protein</fullName>
    </recommendedName>
</protein>
<feature type="compositionally biased region" description="Low complexity" evidence="5">
    <location>
        <begin position="498"/>
        <end position="566"/>
    </location>
</feature>
<evidence type="ECO:0000256" key="5">
    <source>
        <dbReference type="SAM" id="MobiDB-lite"/>
    </source>
</evidence>
<dbReference type="Proteomes" id="UP000518752">
    <property type="component" value="Unassembled WGS sequence"/>
</dbReference>
<dbReference type="InterPro" id="IPR051694">
    <property type="entry name" value="Immunoregulatory_rcpt-like"/>
</dbReference>
<keyword evidence="2 6" id="KW-0812">Transmembrane</keyword>
<dbReference type="PANTHER" id="PTHR15549">
    <property type="entry name" value="PAIRED IMMUNOGLOBULIN-LIKE TYPE 2 RECEPTOR"/>
    <property type="match status" value="1"/>
</dbReference>
<feature type="compositionally biased region" description="Polar residues" evidence="5">
    <location>
        <begin position="659"/>
        <end position="671"/>
    </location>
</feature>
<dbReference type="InterPro" id="IPR036188">
    <property type="entry name" value="FAD/NAD-bd_sf"/>
</dbReference>
<feature type="compositionally biased region" description="Low complexity" evidence="5">
    <location>
        <begin position="710"/>
        <end position="721"/>
    </location>
</feature>
<dbReference type="Gene3D" id="3.50.50.60">
    <property type="entry name" value="FAD/NAD(P)-binding domain"/>
    <property type="match status" value="1"/>
</dbReference>
<evidence type="ECO:0000256" key="4">
    <source>
        <dbReference type="ARBA" id="ARBA00023136"/>
    </source>
</evidence>
<dbReference type="SUPFAM" id="SSF51905">
    <property type="entry name" value="FAD/NAD(P)-binding domain"/>
    <property type="match status" value="1"/>
</dbReference>
<gene>
    <name evidence="7" type="ORF">D9757_013763</name>
</gene>
<name>A0A8H5D4H5_9AGAR</name>
<dbReference type="GO" id="GO:0016020">
    <property type="term" value="C:membrane"/>
    <property type="evidence" value="ECO:0007669"/>
    <property type="project" value="UniProtKB-SubCell"/>
</dbReference>
<feature type="compositionally biased region" description="Low complexity" evidence="5">
    <location>
        <begin position="578"/>
        <end position="596"/>
    </location>
</feature>
<keyword evidence="4 6" id="KW-0472">Membrane</keyword>
<reference evidence="7 8" key="1">
    <citation type="journal article" date="2020" name="ISME J.">
        <title>Uncovering the hidden diversity of litter-decomposition mechanisms in mushroom-forming fungi.</title>
        <authorList>
            <person name="Floudas D."/>
            <person name="Bentzer J."/>
            <person name="Ahren D."/>
            <person name="Johansson T."/>
            <person name="Persson P."/>
            <person name="Tunlid A."/>
        </authorList>
    </citation>
    <scope>NUCLEOTIDE SEQUENCE [LARGE SCALE GENOMIC DNA]</scope>
    <source>
        <strain evidence="7 8">CBS 406.79</strain>
    </source>
</reference>
<evidence type="ECO:0000256" key="1">
    <source>
        <dbReference type="ARBA" id="ARBA00004167"/>
    </source>
</evidence>
<evidence type="ECO:0000256" key="6">
    <source>
        <dbReference type="SAM" id="Phobius"/>
    </source>
</evidence>
<dbReference type="OrthoDB" id="2757214at2759"/>
<feature type="compositionally biased region" description="Polar residues" evidence="5">
    <location>
        <begin position="758"/>
        <end position="768"/>
    </location>
</feature>
<organism evidence="7 8">
    <name type="scientific">Collybiopsis confluens</name>
    <dbReference type="NCBI Taxonomy" id="2823264"/>
    <lineage>
        <taxon>Eukaryota</taxon>
        <taxon>Fungi</taxon>
        <taxon>Dikarya</taxon>
        <taxon>Basidiomycota</taxon>
        <taxon>Agaricomycotina</taxon>
        <taxon>Agaricomycetes</taxon>
        <taxon>Agaricomycetidae</taxon>
        <taxon>Agaricales</taxon>
        <taxon>Marasmiineae</taxon>
        <taxon>Omphalotaceae</taxon>
        <taxon>Collybiopsis</taxon>
    </lineage>
</organism>
<feature type="region of interest" description="Disordered" evidence="5">
    <location>
        <begin position="498"/>
        <end position="610"/>
    </location>
</feature>
<feature type="region of interest" description="Disordered" evidence="5">
    <location>
        <begin position="678"/>
        <end position="785"/>
    </location>
</feature>
<evidence type="ECO:0000256" key="2">
    <source>
        <dbReference type="ARBA" id="ARBA00022692"/>
    </source>
</evidence>
<comment type="caution">
    <text evidence="7">The sequence shown here is derived from an EMBL/GenBank/DDBJ whole genome shotgun (WGS) entry which is preliminary data.</text>
</comment>
<accession>A0A8H5D4H5</accession>
<evidence type="ECO:0000313" key="8">
    <source>
        <dbReference type="Proteomes" id="UP000518752"/>
    </source>
</evidence>
<keyword evidence="8" id="KW-1185">Reference proteome</keyword>
<dbReference type="AlphaFoldDB" id="A0A8H5D4H5"/>
<evidence type="ECO:0008006" key="9">
    <source>
        <dbReference type="Google" id="ProtNLM"/>
    </source>
</evidence>
<keyword evidence="3 6" id="KW-1133">Transmembrane helix</keyword>